<dbReference type="EMBL" id="BMAO01006481">
    <property type="protein sequence ID" value="GFR08853.1"/>
    <property type="molecule type" value="Genomic_DNA"/>
</dbReference>
<name>A0A8X6GR77_TRICU</name>
<dbReference type="AlphaFoldDB" id="A0A8X6GR77"/>
<gene>
    <name evidence="1" type="ORF">TNCT_708761</name>
</gene>
<proteinExistence type="predicted"/>
<accession>A0A8X6GR77</accession>
<sequence>MTVSVEEVHMTAGVSGISRKVQLCAAVQLLVPVPVAVGRPKTKSFVVASQFLREDSVKKRSSDTMVALDPAVYQLTQCLKTGFKLSLRDK</sequence>
<evidence type="ECO:0000313" key="2">
    <source>
        <dbReference type="Proteomes" id="UP000887116"/>
    </source>
</evidence>
<evidence type="ECO:0000313" key="1">
    <source>
        <dbReference type="EMBL" id="GFR08853.1"/>
    </source>
</evidence>
<reference evidence="1" key="1">
    <citation type="submission" date="2020-07" db="EMBL/GenBank/DDBJ databases">
        <title>Multicomponent nature underlies the extraordinary mechanical properties of spider dragline silk.</title>
        <authorList>
            <person name="Kono N."/>
            <person name="Nakamura H."/>
            <person name="Mori M."/>
            <person name="Yoshida Y."/>
            <person name="Ohtoshi R."/>
            <person name="Malay A.D."/>
            <person name="Moran D.A.P."/>
            <person name="Tomita M."/>
            <person name="Numata K."/>
            <person name="Arakawa K."/>
        </authorList>
    </citation>
    <scope>NUCLEOTIDE SEQUENCE</scope>
</reference>
<protein>
    <submittedName>
        <fullName evidence="1">Uncharacterized protein</fullName>
    </submittedName>
</protein>
<organism evidence="1 2">
    <name type="scientific">Trichonephila clavata</name>
    <name type="common">Joro spider</name>
    <name type="synonym">Nephila clavata</name>
    <dbReference type="NCBI Taxonomy" id="2740835"/>
    <lineage>
        <taxon>Eukaryota</taxon>
        <taxon>Metazoa</taxon>
        <taxon>Ecdysozoa</taxon>
        <taxon>Arthropoda</taxon>
        <taxon>Chelicerata</taxon>
        <taxon>Arachnida</taxon>
        <taxon>Araneae</taxon>
        <taxon>Araneomorphae</taxon>
        <taxon>Entelegynae</taxon>
        <taxon>Araneoidea</taxon>
        <taxon>Nephilidae</taxon>
        <taxon>Trichonephila</taxon>
    </lineage>
</organism>
<comment type="caution">
    <text evidence="1">The sequence shown here is derived from an EMBL/GenBank/DDBJ whole genome shotgun (WGS) entry which is preliminary data.</text>
</comment>
<dbReference type="Proteomes" id="UP000887116">
    <property type="component" value="Unassembled WGS sequence"/>
</dbReference>
<keyword evidence="2" id="KW-1185">Reference proteome</keyword>